<dbReference type="Gene3D" id="3.30.530.20">
    <property type="match status" value="1"/>
</dbReference>
<organism evidence="3 4">
    <name type="scientific">Leifsonia tongyongensis</name>
    <dbReference type="NCBI Taxonomy" id="1268043"/>
    <lineage>
        <taxon>Bacteria</taxon>
        <taxon>Bacillati</taxon>
        <taxon>Actinomycetota</taxon>
        <taxon>Actinomycetes</taxon>
        <taxon>Micrococcales</taxon>
        <taxon>Microbacteriaceae</taxon>
        <taxon>Leifsonia</taxon>
    </lineage>
</organism>
<keyword evidence="2" id="KW-0812">Transmembrane</keyword>
<dbReference type="AlphaFoldDB" id="A0A6L9XY52"/>
<dbReference type="Pfam" id="PF06240">
    <property type="entry name" value="COXG"/>
    <property type="match status" value="1"/>
</dbReference>
<feature type="region of interest" description="Disordered" evidence="1">
    <location>
        <begin position="80"/>
        <end position="107"/>
    </location>
</feature>
<dbReference type="Proteomes" id="UP000474967">
    <property type="component" value="Unassembled WGS sequence"/>
</dbReference>
<feature type="compositionally biased region" description="Low complexity" evidence="1">
    <location>
        <begin position="156"/>
        <end position="167"/>
    </location>
</feature>
<evidence type="ECO:0000256" key="2">
    <source>
        <dbReference type="SAM" id="Phobius"/>
    </source>
</evidence>
<dbReference type="SUPFAM" id="SSF55961">
    <property type="entry name" value="Bet v1-like"/>
    <property type="match status" value="1"/>
</dbReference>
<sequence length="235" mass="24415">MELDTSFSVVAPIETVWKILLDFDRVAASVPGAEILERPSDDTLTVGMKVKLGPVSLQYKGTVTIVELDETQHRAVFRGKAQETRGQGTADGSATMQLTQDGDTTTGRVHADLNLSGRAAAMGKSVINSVTQQMIGLFAANLQQLVEDELAGGAAGAATATAPTEPTADPPTPPAPASAATPAPPRAQVAAENSLNGLSLVRGVFADQLQNPFKLAAALLAAGFIGFLIGRARRR</sequence>
<dbReference type="PANTHER" id="PTHR38588">
    <property type="entry name" value="BLL0334 PROTEIN"/>
    <property type="match status" value="1"/>
</dbReference>
<dbReference type="PANTHER" id="PTHR38588:SF1">
    <property type="entry name" value="BLL0334 PROTEIN"/>
    <property type="match status" value="1"/>
</dbReference>
<gene>
    <name evidence="3" type="ORF">G3T36_08710</name>
</gene>
<dbReference type="CDD" id="cd07823">
    <property type="entry name" value="SRPBCC_5"/>
    <property type="match status" value="1"/>
</dbReference>
<keyword evidence="2" id="KW-0472">Membrane</keyword>
<name>A0A6L9XY52_9MICO</name>
<keyword evidence="4" id="KW-1185">Reference proteome</keyword>
<reference evidence="3 4" key="1">
    <citation type="journal article" date="2014" name="J. Microbiol.">
        <title>Diaminobutyricibacter tongyongensis gen. nov., sp. nov. and Homoserinibacter gongjuensis gen. nov., sp. nov. belong to the family Microbacteriaceae.</title>
        <authorList>
            <person name="Kim S.J."/>
            <person name="Ahn J.H."/>
            <person name="Weon H.Y."/>
            <person name="Hamada M."/>
            <person name="Suzuki K."/>
            <person name="Kwon S.W."/>
        </authorList>
    </citation>
    <scope>NUCLEOTIDE SEQUENCE [LARGE SCALE GENOMIC DNA]</scope>
    <source>
        <strain evidence="3 4">NBRC 108724</strain>
    </source>
</reference>
<dbReference type="InterPro" id="IPR010419">
    <property type="entry name" value="CO_DH_gsu"/>
</dbReference>
<evidence type="ECO:0000313" key="4">
    <source>
        <dbReference type="Proteomes" id="UP000474967"/>
    </source>
</evidence>
<feature type="region of interest" description="Disordered" evidence="1">
    <location>
        <begin position="156"/>
        <end position="188"/>
    </location>
</feature>
<feature type="transmembrane region" description="Helical" evidence="2">
    <location>
        <begin position="212"/>
        <end position="230"/>
    </location>
</feature>
<evidence type="ECO:0000313" key="3">
    <source>
        <dbReference type="EMBL" id="NEN05954.1"/>
    </source>
</evidence>
<feature type="compositionally biased region" description="Polar residues" evidence="1">
    <location>
        <begin position="84"/>
        <end position="107"/>
    </location>
</feature>
<keyword evidence="2" id="KW-1133">Transmembrane helix</keyword>
<accession>A0A6L9XY52</accession>
<comment type="caution">
    <text evidence="3">The sequence shown here is derived from an EMBL/GenBank/DDBJ whole genome shotgun (WGS) entry which is preliminary data.</text>
</comment>
<evidence type="ECO:0000256" key="1">
    <source>
        <dbReference type="SAM" id="MobiDB-lite"/>
    </source>
</evidence>
<protein>
    <submittedName>
        <fullName evidence="3">SRPBCC family protein</fullName>
    </submittedName>
</protein>
<dbReference type="RefSeq" id="WP_163289384.1">
    <property type="nucleotide sequence ID" value="NZ_JAAGWY010000002.1"/>
</dbReference>
<dbReference type="EMBL" id="JAAGWY010000002">
    <property type="protein sequence ID" value="NEN05954.1"/>
    <property type="molecule type" value="Genomic_DNA"/>
</dbReference>
<proteinExistence type="predicted"/>
<dbReference type="InterPro" id="IPR023393">
    <property type="entry name" value="START-like_dom_sf"/>
</dbReference>